<keyword evidence="3" id="KW-1185">Reference proteome</keyword>
<feature type="region of interest" description="Disordered" evidence="1">
    <location>
        <begin position="357"/>
        <end position="416"/>
    </location>
</feature>
<dbReference type="Proteomes" id="UP000653308">
    <property type="component" value="Unassembled WGS sequence"/>
</dbReference>
<organism evidence="2 3">
    <name type="scientific">Streptomyces djakartensis</name>
    <dbReference type="NCBI Taxonomy" id="68193"/>
    <lineage>
        <taxon>Bacteria</taxon>
        <taxon>Bacillati</taxon>
        <taxon>Actinomycetota</taxon>
        <taxon>Actinomycetes</taxon>
        <taxon>Kitasatosporales</taxon>
        <taxon>Streptomycetaceae</taxon>
        <taxon>Streptomyces</taxon>
    </lineage>
</organism>
<comment type="caution">
    <text evidence="2">The sequence shown here is derived from an EMBL/GenBank/DDBJ whole genome shotgun (WGS) entry which is preliminary data.</text>
</comment>
<evidence type="ECO:0008006" key="4">
    <source>
        <dbReference type="Google" id="ProtNLM"/>
    </source>
</evidence>
<reference evidence="3" key="1">
    <citation type="journal article" date="2019" name="Int. J. Syst. Evol. Microbiol.">
        <title>The Global Catalogue of Microorganisms (GCM) 10K type strain sequencing project: providing services to taxonomists for standard genome sequencing and annotation.</title>
        <authorList>
            <consortium name="The Broad Institute Genomics Platform"/>
            <consortium name="The Broad Institute Genome Sequencing Center for Infectious Disease"/>
            <person name="Wu L."/>
            <person name="Ma J."/>
        </authorList>
    </citation>
    <scope>NUCLEOTIDE SEQUENCE [LARGE SCALE GENOMIC DNA]</scope>
    <source>
        <strain evidence="3">JCM 4957</strain>
    </source>
</reference>
<proteinExistence type="predicted"/>
<dbReference type="EMBL" id="BMWE01000007">
    <property type="protein sequence ID" value="GGY19997.1"/>
    <property type="molecule type" value="Genomic_DNA"/>
</dbReference>
<name>A0ABQ2ZNL9_9ACTN</name>
<evidence type="ECO:0000313" key="3">
    <source>
        <dbReference type="Proteomes" id="UP000653308"/>
    </source>
</evidence>
<sequence>MVSAHGTRAEGLDELLRVVQRDGSQSAVLEWLGRRIGADVAWIGPRGGIDAATPAFPDTVVAALPEHLERLADGRLGAAATRLGTLEIHLEAFGPRAPRRPVLVTVGANPLTREAASLASQAGGLLRLLGAASAAADRNRAYQCKARDVRFAVLTALMGGDLTLARRITCRDVPPLLDAEYVRVHLLQCTPTDRDRLAEAYQDGSGYHGSGLMVHCPAFRDHLICPIPDTPDPPGDRLRGGQELRRLVDDHPGYFLGVSRPHPLTDLGAAYGEALHALAVARNSPERVAVYEGRPSLAGVLPRPAGTAWALSRTAPLRNEPKLTGDIVRLAVTFPRAAVARLLSISRTTVAAHCRRAERVLGPGRRPRPRRTRPGPRPRGPPARSRARRSSATGLPGTAQHHTSDRMGGSVPPPAS</sequence>
<evidence type="ECO:0000313" key="2">
    <source>
        <dbReference type="EMBL" id="GGY19997.1"/>
    </source>
</evidence>
<evidence type="ECO:0000256" key="1">
    <source>
        <dbReference type="SAM" id="MobiDB-lite"/>
    </source>
</evidence>
<accession>A0ABQ2ZNL9</accession>
<gene>
    <name evidence="2" type="ORF">GCM10010384_28080</name>
</gene>
<protein>
    <recommendedName>
        <fullName evidence="4">PucR C-terminal helix-turn-helix domain-containing protein</fullName>
    </recommendedName>
</protein>
<feature type="compositionally biased region" description="Basic residues" evidence="1">
    <location>
        <begin position="365"/>
        <end position="376"/>
    </location>
</feature>